<sequence>MYKNRIFALLTEIHINTRGGTIIKDNSLHSSPNKKIYSMKYISTVIANLMFHIYIKRSLLTANARHLGIHTHTHTHTHTYLHNTYLREHLKKMGQLLHTHLKHLRNFTGVHISVASISIASFCVSEQKSKPLLMVSIYVH</sequence>
<name>A0AC59ZN81_RANTA</name>
<accession>A0AC59ZN81</accession>
<proteinExistence type="predicted"/>
<gene>
    <name evidence="1" type="ORF">MRATA1EN22A_LOCUS20544</name>
</gene>
<organism evidence="1 2">
    <name type="scientific">Rangifer tarandus platyrhynchus</name>
    <name type="common">Svalbard reindeer</name>
    <dbReference type="NCBI Taxonomy" id="3082113"/>
    <lineage>
        <taxon>Eukaryota</taxon>
        <taxon>Metazoa</taxon>
        <taxon>Chordata</taxon>
        <taxon>Craniata</taxon>
        <taxon>Vertebrata</taxon>
        <taxon>Euteleostomi</taxon>
        <taxon>Mammalia</taxon>
        <taxon>Eutheria</taxon>
        <taxon>Laurasiatheria</taxon>
        <taxon>Artiodactyla</taxon>
        <taxon>Ruminantia</taxon>
        <taxon>Pecora</taxon>
        <taxon>Cervidae</taxon>
        <taxon>Odocoileinae</taxon>
        <taxon>Rangifer</taxon>
    </lineage>
</organism>
<dbReference type="Proteomes" id="UP001162501">
    <property type="component" value="Chromosome 31"/>
</dbReference>
<reference evidence="1" key="1">
    <citation type="submission" date="2023-05" db="EMBL/GenBank/DDBJ databases">
        <authorList>
            <consortium name="ELIXIR-Norway"/>
        </authorList>
    </citation>
    <scope>NUCLEOTIDE SEQUENCE</scope>
</reference>
<protein>
    <submittedName>
        <fullName evidence="1">Uncharacterized protein</fullName>
    </submittedName>
</protein>
<reference evidence="1" key="2">
    <citation type="submission" date="2025-03" db="EMBL/GenBank/DDBJ databases">
        <authorList>
            <consortium name="ELIXIR-Norway"/>
            <consortium name="Elixir Norway"/>
        </authorList>
    </citation>
    <scope>NUCLEOTIDE SEQUENCE</scope>
</reference>
<evidence type="ECO:0000313" key="2">
    <source>
        <dbReference type="Proteomes" id="UP001162501"/>
    </source>
</evidence>
<dbReference type="EMBL" id="OX596115">
    <property type="protein sequence ID" value="CAN0471633.1"/>
    <property type="molecule type" value="Genomic_DNA"/>
</dbReference>
<evidence type="ECO:0000313" key="1">
    <source>
        <dbReference type="EMBL" id="CAN0471633.1"/>
    </source>
</evidence>